<dbReference type="GO" id="GO:0004706">
    <property type="term" value="F:JUN kinase kinase kinase activity"/>
    <property type="evidence" value="ECO:0007669"/>
    <property type="project" value="TreeGrafter"/>
</dbReference>
<feature type="compositionally biased region" description="Basic and acidic residues" evidence="4">
    <location>
        <begin position="1039"/>
        <end position="1050"/>
    </location>
</feature>
<proteinExistence type="predicted"/>
<sequence>MEAWRSAASRLPRDALSMALAQGNYERAKTEGQQFETEFGSFQAHFGHLQESDPAVDKLVRECTSLLGRFHAEIPLLERQHEAAEAIARFRSDNVLHFTQQAIAQRNESAMKRYGEVFVPKAEEFLFAYQSYDDIRAMADFRKEVERTLVSFNSIYPTILHEAEVRKVIASIKSQNHLHNLSLGLSQHNADWVYQHGPAFEQEVDRFVATYADSPCQDAQEFITQAQARPQIHQTQLIDQEISKFKSTNNMHYLQMALNQRNSDSVLNYGPKFEAQFEAFLSLYGFEERASTFVASGKALLDKYHREGPVITWEEEVRRTISQIRNENNVHYLTMALAQRNADQVKVHGPRVEEQLEHLIATCGKNPTKEFTATVKEWTDLVARYKTVGPEVIHEAAVTAVISDFKSTHSVHYLSMALNQRNPTQLEQYGEKFVEQYRDFMALYEHDKYAQMFVKEIKALCDRYHKDGPGILRDEEVQKAIRAVKSTNHMHFLSMYLQQKNHEQVERHGPEFEQEFNDFLGEYSEDKIAAQFVKEGKALLAKYKKEAPILKREEEVRQAISSIKSTNHTHFLSMGLSQRNTETVQTHGPKLQELFDDFMNHYASDSCAQSFVRETKTLLEKYKKEGPVIAREEEVRQAISEFKSHNEIHYLSMALVQKNAQKVQEYGPPLEERFAQFTPQFGADLSAQPFIREAKALLEKYRREGPKIIRQDQVEQAIKEIKNQNHMHQLGVALNQKNVERAEEHGVQFENQVAAFQLQYSNDACAKAFIADAQKLLARFREMCPPCSACPSSAMAYAQQPAPYASGPAAYPAPCTDSPYGSCGSAPAPTPVYPLSAPAPYPHQQPYDPAAAYSRPPVPSYGLPPAPYAQYPYSQSPQPQPQEPLSFPSPGPQYADASQYFAMPDPGMFSNPAQAYHSSPSGMTPPTAYHEQSQPQQQHQPQPQQQQQSWSLASHHPQAGQQQFDPASSTSSSPSFAPPAPAQAPVAQPQAQSPAAPAPTAQADDGGYFEVPGAVPAPFPGALVKGGREASPQVEGQGQEEKRKSDEDKAQEKFKEIRFDELHIISKIGSGSYGTVYKAWWRGTIVAVKKLDDAADMTSGMVELFKKEAAAMTLLSHHPSLANFVGACWYCGAQCLCYYRFGSLESVLRGPTRADLPWKAFVKMAKETAAGIHHLHKEGILHSRIASRNILVGDGCRAYVNDFAFCHFKPKEQVYAQSATQTFLGPVRYMSPEAMMHKFSEGSDAWAFGVLLWELWERKEPFEGDDELTVAFKVAQDKQTLPISPSCPEVVAKLMRDCWQERASQRPSFTAMLDILDDYFATL</sequence>
<feature type="compositionally biased region" description="Low complexity" evidence="4">
    <location>
        <begin position="983"/>
        <end position="1004"/>
    </location>
</feature>
<evidence type="ECO:0000313" key="7">
    <source>
        <dbReference type="Proteomes" id="UP000011083"/>
    </source>
</evidence>
<feature type="region of interest" description="Disordered" evidence="4">
    <location>
        <begin position="864"/>
        <end position="1050"/>
    </location>
</feature>
<dbReference type="Gene3D" id="1.10.510.10">
    <property type="entry name" value="Transferase(Phosphotransferase) domain 1"/>
    <property type="match status" value="1"/>
</dbReference>
<keyword evidence="6" id="KW-0808">Transferase</keyword>
<gene>
    <name evidence="6" type="ORF">ACA1_264920</name>
</gene>
<reference evidence="6 7" key="1">
    <citation type="journal article" date="2013" name="Genome Biol.">
        <title>Genome of Acanthamoeba castellanii highlights extensive lateral gene transfer and early evolution of tyrosine kinase signaling.</title>
        <authorList>
            <person name="Clarke M."/>
            <person name="Lohan A.J."/>
            <person name="Liu B."/>
            <person name="Lagkouvardos I."/>
            <person name="Roy S."/>
            <person name="Zafar N."/>
            <person name="Bertelli C."/>
            <person name="Schilde C."/>
            <person name="Kianianmomeni A."/>
            <person name="Burglin T.R."/>
            <person name="Frech C."/>
            <person name="Turcotte B."/>
            <person name="Kopec K.O."/>
            <person name="Synnott J.M."/>
            <person name="Choo C."/>
            <person name="Paponov I."/>
            <person name="Finkler A."/>
            <person name="Soon Heng Tan C."/>
            <person name="Hutchins A.P."/>
            <person name="Weinmeier T."/>
            <person name="Rattei T."/>
            <person name="Chu J.S."/>
            <person name="Gimenez G."/>
            <person name="Irimia M."/>
            <person name="Rigden D.J."/>
            <person name="Fitzpatrick D.A."/>
            <person name="Lorenzo-Morales J."/>
            <person name="Bateman A."/>
            <person name="Chiu C.H."/>
            <person name="Tang P."/>
            <person name="Hegemann P."/>
            <person name="Fromm H."/>
            <person name="Raoult D."/>
            <person name="Greub G."/>
            <person name="Miranda-Saavedra D."/>
            <person name="Chen N."/>
            <person name="Nash P."/>
            <person name="Ginger M.L."/>
            <person name="Horn M."/>
            <person name="Schaap P."/>
            <person name="Caler L."/>
            <person name="Loftus B."/>
        </authorList>
    </citation>
    <scope>NUCLEOTIDE SEQUENCE [LARGE SCALE GENOMIC DNA]</scope>
    <source>
        <strain evidence="6 7">Neff</strain>
    </source>
</reference>
<dbReference type="Gene3D" id="3.30.200.20">
    <property type="entry name" value="Phosphorylase Kinase, domain 1"/>
    <property type="match status" value="1"/>
</dbReference>
<keyword evidence="1 3" id="KW-0547">Nucleotide-binding</keyword>
<dbReference type="PROSITE" id="PS50011">
    <property type="entry name" value="PROTEIN_KINASE_DOM"/>
    <property type="match status" value="1"/>
</dbReference>
<feature type="compositionally biased region" description="Polar residues" evidence="4">
    <location>
        <begin position="911"/>
        <end position="924"/>
    </location>
</feature>
<dbReference type="VEuPathDB" id="AmoebaDB:ACA1_264920"/>
<evidence type="ECO:0000256" key="1">
    <source>
        <dbReference type="ARBA" id="ARBA00022741"/>
    </source>
</evidence>
<name>L8H3L2_ACACF</name>
<dbReference type="PROSITE" id="PS00107">
    <property type="entry name" value="PROTEIN_KINASE_ATP"/>
    <property type="match status" value="1"/>
</dbReference>
<keyword evidence="2 3" id="KW-0067">ATP-binding</keyword>
<evidence type="ECO:0000256" key="4">
    <source>
        <dbReference type="SAM" id="MobiDB-lite"/>
    </source>
</evidence>
<dbReference type="RefSeq" id="XP_004341403.1">
    <property type="nucleotide sequence ID" value="XM_004341355.1"/>
</dbReference>
<organism evidence="6 7">
    <name type="scientific">Acanthamoeba castellanii (strain ATCC 30010 / Neff)</name>
    <dbReference type="NCBI Taxonomy" id="1257118"/>
    <lineage>
        <taxon>Eukaryota</taxon>
        <taxon>Amoebozoa</taxon>
        <taxon>Discosea</taxon>
        <taxon>Longamoebia</taxon>
        <taxon>Centramoebida</taxon>
        <taxon>Acanthamoebidae</taxon>
        <taxon>Acanthamoeba</taxon>
    </lineage>
</organism>
<evidence type="ECO:0000256" key="3">
    <source>
        <dbReference type="PROSITE-ProRule" id="PRU10141"/>
    </source>
</evidence>
<dbReference type="GeneID" id="14920095"/>
<evidence type="ECO:0000259" key="5">
    <source>
        <dbReference type="PROSITE" id="PS50011"/>
    </source>
</evidence>
<feature type="binding site" evidence="3">
    <location>
        <position position="1090"/>
    </location>
    <ligand>
        <name>ATP</name>
        <dbReference type="ChEBI" id="CHEBI:30616"/>
    </ligand>
</feature>
<dbReference type="EMBL" id="KB007933">
    <property type="protein sequence ID" value="ELR19318.1"/>
    <property type="molecule type" value="Genomic_DNA"/>
</dbReference>
<dbReference type="GO" id="GO:0005524">
    <property type="term" value="F:ATP binding"/>
    <property type="evidence" value="ECO:0007669"/>
    <property type="project" value="UniProtKB-UniRule"/>
</dbReference>
<accession>L8H3L2</accession>
<feature type="compositionally biased region" description="Low complexity" evidence="4">
    <location>
        <begin position="932"/>
        <end position="949"/>
    </location>
</feature>
<feature type="compositionally biased region" description="Pro residues" evidence="4">
    <location>
        <begin position="878"/>
        <end position="891"/>
    </location>
</feature>
<feature type="domain" description="Protein kinase" evidence="5">
    <location>
        <begin position="1062"/>
        <end position="1320"/>
    </location>
</feature>
<dbReference type="InterPro" id="IPR000719">
    <property type="entry name" value="Prot_kinase_dom"/>
</dbReference>
<dbReference type="InterPro" id="IPR051681">
    <property type="entry name" value="Ser/Thr_Kinases-Pseudokinases"/>
</dbReference>
<dbReference type="PRINTS" id="PR00109">
    <property type="entry name" value="TYRKINASE"/>
</dbReference>
<feature type="compositionally biased region" description="Low complexity" evidence="4">
    <location>
        <begin position="868"/>
        <end position="877"/>
    </location>
</feature>
<dbReference type="SUPFAM" id="SSF56112">
    <property type="entry name" value="Protein kinase-like (PK-like)"/>
    <property type="match status" value="1"/>
</dbReference>
<dbReference type="PANTHER" id="PTHR44329">
    <property type="entry name" value="SERINE/THREONINE-PROTEIN KINASE TNNI3K-RELATED"/>
    <property type="match status" value="1"/>
</dbReference>
<keyword evidence="7" id="KW-1185">Reference proteome</keyword>
<evidence type="ECO:0000256" key="2">
    <source>
        <dbReference type="ARBA" id="ARBA00022840"/>
    </source>
</evidence>
<dbReference type="InterPro" id="IPR011009">
    <property type="entry name" value="Kinase-like_dom_sf"/>
</dbReference>
<dbReference type="PANTHER" id="PTHR44329:SF291">
    <property type="entry name" value="PROTEIN KINASE DOMAIN-CONTAINING PROTEIN"/>
    <property type="match status" value="1"/>
</dbReference>
<dbReference type="Proteomes" id="UP000011083">
    <property type="component" value="Unassembled WGS sequence"/>
</dbReference>
<dbReference type="Pfam" id="PF07714">
    <property type="entry name" value="PK_Tyr_Ser-Thr"/>
    <property type="match status" value="1"/>
</dbReference>
<dbReference type="KEGG" id="acan:ACA1_264920"/>
<dbReference type="InterPro" id="IPR001245">
    <property type="entry name" value="Ser-Thr/Tyr_kinase_cat_dom"/>
</dbReference>
<feature type="compositionally biased region" description="Low complexity" evidence="4">
    <location>
        <begin position="1011"/>
        <end position="1022"/>
    </location>
</feature>
<dbReference type="InterPro" id="IPR017441">
    <property type="entry name" value="Protein_kinase_ATP_BS"/>
</dbReference>
<protein>
    <submittedName>
        <fullName evidence="6">Protein kinase domain containing protein</fullName>
    </submittedName>
</protein>
<feature type="compositionally biased region" description="Low complexity" evidence="4">
    <location>
        <begin position="962"/>
        <end position="975"/>
    </location>
</feature>
<evidence type="ECO:0000313" key="6">
    <source>
        <dbReference type="EMBL" id="ELR19318.1"/>
    </source>
</evidence>
<dbReference type="PRINTS" id="PR01217">
    <property type="entry name" value="PRICHEXTENSN"/>
</dbReference>
<keyword evidence="6" id="KW-0418">Kinase</keyword>
<dbReference type="STRING" id="1257118.L8H3L2"/>